<feature type="compositionally biased region" description="Low complexity" evidence="13">
    <location>
        <begin position="1434"/>
        <end position="1449"/>
    </location>
</feature>
<evidence type="ECO:0000256" key="15">
    <source>
        <dbReference type="SAM" id="SignalP"/>
    </source>
</evidence>
<comment type="cofactor">
    <cofactor evidence="1">
        <name>FAD</name>
        <dbReference type="ChEBI" id="CHEBI:57692"/>
    </cofactor>
</comment>
<feature type="signal peptide" evidence="15">
    <location>
        <begin position="1"/>
        <end position="18"/>
    </location>
</feature>
<evidence type="ECO:0000256" key="8">
    <source>
        <dbReference type="ARBA" id="ARBA00022989"/>
    </source>
</evidence>
<dbReference type="InterPro" id="IPR019791">
    <property type="entry name" value="Haem_peroxidase_animal"/>
</dbReference>
<dbReference type="CDD" id="cd09631">
    <property type="entry name" value="DOMON_DOH"/>
    <property type="match status" value="1"/>
</dbReference>
<keyword evidence="5" id="KW-0964">Secreted</keyword>
<dbReference type="InterPro" id="IPR001433">
    <property type="entry name" value="OxRdtase_FAD/NAD-bd"/>
</dbReference>
<evidence type="ECO:0000256" key="12">
    <source>
        <dbReference type="PIRSR" id="PIRSR619791-2"/>
    </source>
</evidence>
<dbReference type="Gene3D" id="3.10.120.10">
    <property type="entry name" value="Cytochrome b5-like heme/steroid binding domain"/>
    <property type="match status" value="1"/>
</dbReference>
<dbReference type="Pfam" id="PF03098">
    <property type="entry name" value="An_peroxidase"/>
    <property type="match status" value="1"/>
</dbReference>
<keyword evidence="12" id="KW-0349">Heme</keyword>
<dbReference type="InterPro" id="IPR006593">
    <property type="entry name" value="Cyt_b561/ferric_Rdtase_TM"/>
</dbReference>
<dbReference type="GO" id="GO:0020037">
    <property type="term" value="F:heme binding"/>
    <property type="evidence" value="ECO:0007669"/>
    <property type="project" value="InterPro"/>
</dbReference>
<evidence type="ECO:0000256" key="14">
    <source>
        <dbReference type="SAM" id="Phobius"/>
    </source>
</evidence>
<dbReference type="Pfam" id="PF00173">
    <property type="entry name" value="Cyt-b5"/>
    <property type="match status" value="1"/>
</dbReference>
<feature type="transmembrane region" description="Helical" evidence="14">
    <location>
        <begin position="837"/>
        <end position="858"/>
    </location>
</feature>
<evidence type="ECO:0000256" key="4">
    <source>
        <dbReference type="ARBA" id="ARBA00022448"/>
    </source>
</evidence>
<dbReference type="PROSITE" id="PS50255">
    <property type="entry name" value="CYTOCHROME_B5_2"/>
    <property type="match status" value="1"/>
</dbReference>
<keyword evidence="12" id="KW-0408">Iron</keyword>
<dbReference type="PANTHER" id="PTHR11475">
    <property type="entry name" value="OXIDASE/PEROXIDASE"/>
    <property type="match status" value="1"/>
</dbReference>
<dbReference type="Gene3D" id="1.20.120.1770">
    <property type="match status" value="1"/>
</dbReference>
<evidence type="ECO:0000256" key="10">
    <source>
        <dbReference type="ARBA" id="ARBA00023136"/>
    </source>
</evidence>
<dbReference type="InterPro" id="IPR017938">
    <property type="entry name" value="Riboflavin_synthase-like_b-brl"/>
</dbReference>
<dbReference type="Pfam" id="PF00970">
    <property type="entry name" value="FAD_binding_6"/>
    <property type="match status" value="1"/>
</dbReference>
<dbReference type="Pfam" id="PF00175">
    <property type="entry name" value="NAD_binding_1"/>
    <property type="match status" value="1"/>
</dbReference>
<evidence type="ECO:0000256" key="9">
    <source>
        <dbReference type="ARBA" id="ARBA00023002"/>
    </source>
</evidence>
<dbReference type="GO" id="GO:0005576">
    <property type="term" value="C:extracellular region"/>
    <property type="evidence" value="ECO:0007669"/>
    <property type="project" value="UniProtKB-SubCell"/>
</dbReference>
<evidence type="ECO:0008006" key="22">
    <source>
        <dbReference type="Google" id="ProtNLM"/>
    </source>
</evidence>
<evidence type="ECO:0000259" key="19">
    <source>
        <dbReference type="PROSITE" id="PS51384"/>
    </source>
</evidence>
<feature type="region of interest" description="Disordered" evidence="13">
    <location>
        <begin position="1233"/>
        <end position="1254"/>
    </location>
</feature>
<dbReference type="Gene3D" id="3.40.50.80">
    <property type="entry name" value="Nucleotide-binding domain of ferredoxin-NADP reductase (FNR) module"/>
    <property type="match status" value="1"/>
</dbReference>
<dbReference type="HOGENOM" id="CLU_006107_0_0_1"/>
<dbReference type="SUPFAM" id="SSF49344">
    <property type="entry name" value="CBD9-like"/>
    <property type="match status" value="1"/>
</dbReference>
<keyword evidence="10 14" id="KW-0472">Membrane</keyword>
<evidence type="ECO:0000256" key="13">
    <source>
        <dbReference type="SAM" id="MobiDB-lite"/>
    </source>
</evidence>
<dbReference type="Gene3D" id="1.10.640.10">
    <property type="entry name" value="Haem peroxidase domain superfamily, animal type"/>
    <property type="match status" value="1"/>
</dbReference>
<feature type="transmembrane region" description="Helical" evidence="14">
    <location>
        <begin position="803"/>
        <end position="825"/>
    </location>
</feature>
<keyword evidence="9" id="KW-0560">Oxidoreductase</keyword>
<evidence type="ECO:0000256" key="11">
    <source>
        <dbReference type="ARBA" id="ARBA00023180"/>
    </source>
</evidence>
<feature type="transmembrane region" description="Helical" evidence="14">
    <location>
        <begin position="734"/>
        <end position="759"/>
    </location>
</feature>
<dbReference type="CDD" id="cd08760">
    <property type="entry name" value="Cyt_b561_FRRS1_like"/>
    <property type="match status" value="1"/>
</dbReference>
<dbReference type="InterPro" id="IPR008333">
    <property type="entry name" value="Cbr1-like_FAD-bd_dom"/>
</dbReference>
<feature type="domain" description="Cytochrome b561" evidence="18">
    <location>
        <begin position="699"/>
        <end position="898"/>
    </location>
</feature>
<dbReference type="STRING" id="1432141.A0A015L8D5"/>
<feature type="domain" description="FAD-binding FR-type" evidence="19">
    <location>
        <begin position="1118"/>
        <end position="1226"/>
    </location>
</feature>
<dbReference type="GO" id="GO:0004601">
    <property type="term" value="F:peroxidase activity"/>
    <property type="evidence" value="ECO:0007669"/>
    <property type="project" value="InterPro"/>
</dbReference>
<dbReference type="PROSITE" id="PS51384">
    <property type="entry name" value="FAD_FR"/>
    <property type="match status" value="1"/>
</dbReference>
<proteinExistence type="predicted"/>
<dbReference type="EMBL" id="JEMT01012337">
    <property type="protein sequence ID" value="EXX75959.1"/>
    <property type="molecule type" value="Genomic_DNA"/>
</dbReference>
<dbReference type="Pfam" id="PF03351">
    <property type="entry name" value="DOMON"/>
    <property type="match status" value="1"/>
</dbReference>
<dbReference type="SUPFAM" id="SSF48113">
    <property type="entry name" value="Heme-dependent peroxidases"/>
    <property type="match status" value="1"/>
</dbReference>
<evidence type="ECO:0000256" key="7">
    <source>
        <dbReference type="ARBA" id="ARBA00022982"/>
    </source>
</evidence>
<comment type="caution">
    <text evidence="20">The sequence shown here is derived from an EMBL/GenBank/DDBJ whole genome shotgun (WGS) entry which is preliminary data.</text>
</comment>
<feature type="region of interest" description="Disordered" evidence="13">
    <location>
        <begin position="1491"/>
        <end position="1521"/>
    </location>
</feature>
<dbReference type="SMART" id="SM00665">
    <property type="entry name" value="B561"/>
    <property type="match status" value="1"/>
</dbReference>
<evidence type="ECO:0000259" key="18">
    <source>
        <dbReference type="PROSITE" id="PS50939"/>
    </source>
</evidence>
<feature type="region of interest" description="Disordered" evidence="13">
    <location>
        <begin position="1425"/>
        <end position="1464"/>
    </location>
</feature>
<dbReference type="GO" id="GO:0016020">
    <property type="term" value="C:membrane"/>
    <property type="evidence" value="ECO:0007669"/>
    <property type="project" value="UniProtKB-SubCell"/>
</dbReference>
<dbReference type="PROSITE" id="PS50939">
    <property type="entry name" value="CYTOCHROME_B561"/>
    <property type="match status" value="1"/>
</dbReference>
<dbReference type="InterPro" id="IPR045266">
    <property type="entry name" value="DOH_DOMON"/>
</dbReference>
<keyword evidence="21" id="KW-1185">Reference proteome</keyword>
<protein>
    <recommendedName>
        <fullName evidence="22">Heme peroxidase</fullName>
    </recommendedName>
</protein>
<dbReference type="InterPro" id="IPR017927">
    <property type="entry name" value="FAD-bd_FR_type"/>
</dbReference>
<evidence type="ECO:0000256" key="1">
    <source>
        <dbReference type="ARBA" id="ARBA00001974"/>
    </source>
</evidence>
<dbReference type="SUPFAM" id="SSF63380">
    <property type="entry name" value="Riboflavin synthase domain-like"/>
    <property type="match status" value="1"/>
</dbReference>
<dbReference type="OrthoDB" id="823504at2759"/>
<keyword evidence="15" id="KW-0732">Signal</keyword>
<dbReference type="InterPro" id="IPR005018">
    <property type="entry name" value="DOMON_domain"/>
</dbReference>
<dbReference type="SMART" id="SM00664">
    <property type="entry name" value="DoH"/>
    <property type="match status" value="1"/>
</dbReference>
<dbReference type="OMA" id="NDEWVEG"/>
<evidence type="ECO:0000256" key="5">
    <source>
        <dbReference type="ARBA" id="ARBA00022525"/>
    </source>
</evidence>
<dbReference type="InterPro" id="IPR036400">
    <property type="entry name" value="Cyt_B5-like_heme/steroid_sf"/>
</dbReference>
<feature type="transmembrane region" description="Helical" evidence="14">
    <location>
        <begin position="771"/>
        <end position="791"/>
    </location>
</feature>
<keyword evidence="6 14" id="KW-0812">Transmembrane</keyword>
<keyword evidence="8 14" id="KW-1133">Transmembrane helix</keyword>
<feature type="chain" id="PRO_5001474982" description="Heme peroxidase" evidence="15">
    <location>
        <begin position="19"/>
        <end position="1598"/>
    </location>
</feature>
<accession>A0A015L8D5</accession>
<dbReference type="PANTHER" id="PTHR11475:SF4">
    <property type="entry name" value="CHORION PEROXIDASE"/>
    <property type="match status" value="1"/>
</dbReference>
<name>A0A015L8D5_RHIIW</name>
<evidence type="ECO:0000259" key="16">
    <source>
        <dbReference type="PROSITE" id="PS50255"/>
    </source>
</evidence>
<dbReference type="InterPro" id="IPR010255">
    <property type="entry name" value="Haem_peroxidase_sf"/>
</dbReference>
<evidence type="ECO:0000256" key="6">
    <source>
        <dbReference type="ARBA" id="ARBA00022692"/>
    </source>
</evidence>
<feature type="transmembrane region" description="Helical" evidence="14">
    <location>
        <begin position="878"/>
        <end position="899"/>
    </location>
</feature>
<dbReference type="PROSITE" id="PS50836">
    <property type="entry name" value="DOMON"/>
    <property type="match status" value="1"/>
</dbReference>
<keyword evidence="7" id="KW-0249">Electron transport</keyword>
<dbReference type="InterPro" id="IPR039261">
    <property type="entry name" value="FNR_nucleotide-bd"/>
</dbReference>
<feature type="compositionally biased region" description="Polar residues" evidence="13">
    <location>
        <begin position="1509"/>
        <end position="1521"/>
    </location>
</feature>
<keyword evidence="11" id="KW-0325">Glycoprotein</keyword>
<reference evidence="20 21" key="1">
    <citation type="submission" date="2014-02" db="EMBL/GenBank/DDBJ databases">
        <title>Single nucleus genome sequencing reveals high similarity among nuclei of an endomycorrhizal fungus.</title>
        <authorList>
            <person name="Lin K."/>
            <person name="Geurts R."/>
            <person name="Zhang Z."/>
            <person name="Limpens E."/>
            <person name="Saunders D.G."/>
            <person name="Mu D."/>
            <person name="Pang E."/>
            <person name="Cao H."/>
            <person name="Cha H."/>
            <person name="Lin T."/>
            <person name="Zhou Q."/>
            <person name="Shang Y."/>
            <person name="Li Y."/>
            <person name="Ivanov S."/>
            <person name="Sharma T."/>
            <person name="Velzen R.V."/>
            <person name="Ruijter N.D."/>
            <person name="Aanen D.K."/>
            <person name="Win J."/>
            <person name="Kamoun S."/>
            <person name="Bisseling T."/>
            <person name="Huang S."/>
        </authorList>
    </citation>
    <scope>NUCLEOTIDE SEQUENCE [LARGE SCALE GENOMIC DNA]</scope>
    <source>
        <strain evidence="21">DAOM197198w</strain>
    </source>
</reference>
<dbReference type="SUPFAM" id="SSF55856">
    <property type="entry name" value="Cytochrome b5-like heme/steroid binding domain"/>
    <property type="match status" value="1"/>
</dbReference>
<sequence>MLIKILFHLILLITLVTCDYRSINGEGNNRNFPSDGIPNTPLIREALPNLLYGDAATFQMVPTPGNYATDPKVSCVDPLPAGNYPLPRCVSNLITAMTLKDTDSFDLKRLDKFKSKRKNSHILTYWAFFIRMDIIIAPSRGDIFPQGVYIPTDDQSYLSNYRNGLSASSFAYNVPFLSFNRSVADGNHTGLNTATSFLDASTIYGNSEADLQLLRDYGNRGKMKLATYPTPDGQLGYPRTDEDGNLIIGIKATTKNVFTDTFTTIFLREHNRLCDELYEVNKDSWDDEKYFQEARRWVIAYIQKITYYEYLGTALGVPLPPYTGYRPDIRPQIDTFFSSVTFRYGHSEISDFYNIVNEHGDYLATLSLHDLKEKSILQLYGVPSLALSLSLQLQEEVDIWFSENMRSYHAKLRSPDPAMDIAALDIIRARDHGIPSYNDARAAFGLSRKASWEEITSDAEVQQKLKSTYTSVDQIEPLMGALAEDHINGGNYGELISASFNATWTKIRDSDRFWYENKGESGFSSDDISKIQTTRLVDIIRRNTPKSSIFPNNLWFVQPAALSTSSSNSNYGYGVSLADGFDMQWKIEGSDVIFLITVSSINSWFGIGFNPNGAAMKDTDMMIFWNNEDSSGVVGMNYKGVDRAVKPRQLPPDDQIITLLSGTSVASGLTTVEVRRPLNAKNRKSLNNQIEMVFAWNLNSKTLSYHGGNRGTKMINLLTGESSGFADAKQKSLLLMHGIVMFIIWGVLFPGSVWIVRYLRHIDSYMTQHRNLNLLGGAIVAAFGAVAMSVVDLQASSPHGIMGIIIFAITGVQIALGILAIWALANVESAATGIVRYLKHFHFYLGGALLLAAWANIYLGMIQFDTKFNGNNKNRPYIWAYTGWLVMFGFIITASEFYYRIRNMQFLWPVKSTDEMSRRIRDCIPDKVYENLPSITWNEFNQRVMTGASLVIAEGLVFDIHRWIPIHPGGQKILKRVIGTDITNDFFFDPSVVTVINKNFEAEYDEKTNQNSISVLTDNMYREKISNKESANKPHSVANAVDMINATAFRDKRVAMHRHSKFATSKIATMVVARIIDPVEESGSIRSPSVSSPKQQKLNTMNINNDLNESQQPLPYPNIFRRYILSNIETVSRSDAERPVKKFTFQVIHPKDRLPKFLPGDYIEIMSEANNHVVIRPYTPLQGPSENSFCILVKIYKDGAMSQHLNKQLRNFEIKVRGPFDIADRMVQVSSPSLKPASIHSRPSSPPLPSPNTGNDNFSAIYSDKIKQRSQYGSIRGGQSLYSFGDSNIQGYNLNTYDHLLEGRSGILLNKEREDLCWDHLFMVCGGTGITPMLQLIQYHMDKATSGSKFNLYLLNANDTIADLIQPQYLDYLCTVLKGKLRITYILSKPPPIWKGLSGQIDDGLLFDWIHQNYSVPPPAIPPRLSNYGSAGGSNTNSMISTSTITNQNQPPPRPRNYGKGPTSEYDEFEEIIEPTRQQQQRRQYNDEELYDSQYRNRIPPPSPLQIPVETQTSPSDPHLSFNSQNLPYYFSPSLYNPQQTNEIIILNERYNYMRSLAADNTNQVKLVVCGTSRFNDSIKKCLEKLGFPIDEKALFIS</sequence>
<dbReference type="Gene3D" id="2.60.40.1210">
    <property type="entry name" value="Cellobiose dehydrogenase, cytochrome domain"/>
    <property type="match status" value="1"/>
</dbReference>
<evidence type="ECO:0000313" key="21">
    <source>
        <dbReference type="Proteomes" id="UP000022910"/>
    </source>
</evidence>
<evidence type="ECO:0000256" key="3">
    <source>
        <dbReference type="ARBA" id="ARBA00004613"/>
    </source>
</evidence>
<dbReference type="Proteomes" id="UP000022910">
    <property type="component" value="Unassembled WGS sequence"/>
</dbReference>
<organism evidence="20 21">
    <name type="scientific">Rhizophagus irregularis (strain DAOM 197198w)</name>
    <name type="common">Glomus intraradices</name>
    <dbReference type="NCBI Taxonomy" id="1432141"/>
    <lineage>
        <taxon>Eukaryota</taxon>
        <taxon>Fungi</taxon>
        <taxon>Fungi incertae sedis</taxon>
        <taxon>Mucoromycota</taxon>
        <taxon>Glomeromycotina</taxon>
        <taxon>Glomeromycetes</taxon>
        <taxon>Glomerales</taxon>
        <taxon>Glomeraceae</taxon>
        <taxon>Rhizophagus</taxon>
    </lineage>
</organism>
<evidence type="ECO:0000313" key="20">
    <source>
        <dbReference type="EMBL" id="EXX75959.1"/>
    </source>
</evidence>
<comment type="subcellular location">
    <subcellularLocation>
        <location evidence="2">Membrane</location>
    </subcellularLocation>
    <subcellularLocation>
        <location evidence="3">Secreted</location>
    </subcellularLocation>
</comment>
<gene>
    <name evidence="20" type="ORF">RirG_037370</name>
</gene>
<feature type="binding site" description="axial binding residue" evidence="12">
    <location>
        <position position="346"/>
    </location>
    <ligand>
        <name>heme b</name>
        <dbReference type="ChEBI" id="CHEBI:60344"/>
    </ligand>
    <ligandPart>
        <name>Fe</name>
        <dbReference type="ChEBI" id="CHEBI:18248"/>
    </ligandPart>
</feature>
<dbReference type="PROSITE" id="PS50292">
    <property type="entry name" value="PEROXIDASE_3"/>
    <property type="match status" value="1"/>
</dbReference>
<keyword evidence="4" id="KW-0813">Transport</keyword>
<dbReference type="GO" id="GO:0006979">
    <property type="term" value="P:response to oxidative stress"/>
    <property type="evidence" value="ECO:0007669"/>
    <property type="project" value="InterPro"/>
</dbReference>
<dbReference type="SUPFAM" id="SSF52343">
    <property type="entry name" value="Ferredoxin reductase-like, C-terminal NADP-linked domain"/>
    <property type="match status" value="1"/>
</dbReference>
<dbReference type="GO" id="GO:0046872">
    <property type="term" value="F:metal ion binding"/>
    <property type="evidence" value="ECO:0007669"/>
    <property type="project" value="UniProtKB-KW"/>
</dbReference>
<dbReference type="InterPro" id="IPR001199">
    <property type="entry name" value="Cyt_B5-like_heme/steroid-bd"/>
</dbReference>
<feature type="domain" description="DOMON" evidence="17">
    <location>
        <begin position="579"/>
        <end position="699"/>
    </location>
</feature>
<dbReference type="Gene3D" id="2.40.30.10">
    <property type="entry name" value="Translation factors"/>
    <property type="match status" value="1"/>
</dbReference>
<evidence type="ECO:0000259" key="17">
    <source>
        <dbReference type="PROSITE" id="PS50836"/>
    </source>
</evidence>
<keyword evidence="12" id="KW-0479">Metal-binding</keyword>
<evidence type="ECO:0000256" key="2">
    <source>
        <dbReference type="ARBA" id="ARBA00004370"/>
    </source>
</evidence>
<feature type="domain" description="Cytochrome b5 heme-binding" evidence="16">
    <location>
        <begin position="932"/>
        <end position="986"/>
    </location>
</feature>
<dbReference type="InterPro" id="IPR037120">
    <property type="entry name" value="Haem_peroxidase_sf_animal"/>
</dbReference>